<protein>
    <recommendedName>
        <fullName evidence="4">Prenyltransferase</fullName>
    </recommendedName>
</protein>
<feature type="transmembrane region" description="Helical" evidence="2">
    <location>
        <begin position="24"/>
        <end position="42"/>
    </location>
</feature>
<dbReference type="GO" id="GO:0009234">
    <property type="term" value="P:menaquinone biosynthetic process"/>
    <property type="evidence" value="ECO:0007669"/>
    <property type="project" value="TreeGrafter"/>
</dbReference>
<organism evidence="3">
    <name type="scientific">marine sediment metagenome</name>
    <dbReference type="NCBI Taxonomy" id="412755"/>
    <lineage>
        <taxon>unclassified sequences</taxon>
        <taxon>metagenomes</taxon>
        <taxon>ecological metagenomes</taxon>
    </lineage>
</organism>
<name>X0XUG8_9ZZZZ</name>
<sequence>MKADSLAGKRTLVVRLGTKRSSRLYLAIISLTYLWILVFVGFRLMSPFAILALLSVPIAAKATSVALVNYDKPKFLVPANAGTIMLHLSVGLLISLAYVLEGIFS</sequence>
<reference evidence="3" key="1">
    <citation type="journal article" date="2014" name="Front. Microbiol.">
        <title>High frequency of phylogenetically diverse reductive dehalogenase-homologous genes in deep subseafloor sedimentary metagenomes.</title>
        <authorList>
            <person name="Kawai M."/>
            <person name="Futagami T."/>
            <person name="Toyoda A."/>
            <person name="Takaki Y."/>
            <person name="Nishi S."/>
            <person name="Hori S."/>
            <person name="Arai W."/>
            <person name="Tsubouchi T."/>
            <person name="Morono Y."/>
            <person name="Uchiyama I."/>
            <person name="Ito T."/>
            <person name="Fujiyama A."/>
            <person name="Inagaki F."/>
            <person name="Takami H."/>
        </authorList>
    </citation>
    <scope>NUCLEOTIDE SEQUENCE</scope>
    <source>
        <strain evidence="3">Expedition CK06-06</strain>
    </source>
</reference>
<feature type="transmembrane region" description="Helical" evidence="2">
    <location>
        <begin position="75"/>
        <end position="100"/>
    </location>
</feature>
<evidence type="ECO:0000313" key="3">
    <source>
        <dbReference type="EMBL" id="GAG46960.1"/>
    </source>
</evidence>
<gene>
    <name evidence="3" type="ORF">S01H1_75089</name>
</gene>
<dbReference type="PANTHER" id="PTHR13929">
    <property type="entry name" value="1,4-DIHYDROXY-2-NAPHTHOATE OCTAPRENYLTRANSFERASE"/>
    <property type="match status" value="1"/>
</dbReference>
<dbReference type="GO" id="GO:0004659">
    <property type="term" value="F:prenyltransferase activity"/>
    <property type="evidence" value="ECO:0007669"/>
    <property type="project" value="InterPro"/>
</dbReference>
<evidence type="ECO:0008006" key="4">
    <source>
        <dbReference type="Google" id="ProtNLM"/>
    </source>
</evidence>
<dbReference type="InterPro" id="IPR026046">
    <property type="entry name" value="UBIAD1"/>
</dbReference>
<comment type="caution">
    <text evidence="3">The sequence shown here is derived from an EMBL/GenBank/DDBJ whole genome shotgun (WGS) entry which is preliminary data.</text>
</comment>
<dbReference type="AlphaFoldDB" id="X0XUG8"/>
<keyword evidence="2" id="KW-0812">Transmembrane</keyword>
<evidence type="ECO:0000256" key="2">
    <source>
        <dbReference type="SAM" id="Phobius"/>
    </source>
</evidence>
<dbReference type="PANTHER" id="PTHR13929:SF0">
    <property type="entry name" value="UBIA PRENYLTRANSFERASE DOMAIN-CONTAINING PROTEIN 1"/>
    <property type="match status" value="1"/>
</dbReference>
<dbReference type="EMBL" id="BARS01050279">
    <property type="protein sequence ID" value="GAG46960.1"/>
    <property type="molecule type" value="Genomic_DNA"/>
</dbReference>
<proteinExistence type="predicted"/>
<evidence type="ECO:0000256" key="1">
    <source>
        <dbReference type="ARBA" id="ARBA00022679"/>
    </source>
</evidence>
<keyword evidence="2" id="KW-1133">Transmembrane helix</keyword>
<dbReference type="GO" id="GO:0042371">
    <property type="term" value="P:vitamin K biosynthetic process"/>
    <property type="evidence" value="ECO:0007669"/>
    <property type="project" value="TreeGrafter"/>
</dbReference>
<keyword evidence="2" id="KW-0472">Membrane</keyword>
<feature type="transmembrane region" description="Helical" evidence="2">
    <location>
        <begin position="48"/>
        <end position="68"/>
    </location>
</feature>
<keyword evidence="1" id="KW-0808">Transferase</keyword>
<accession>X0XUG8</accession>